<dbReference type="AlphaFoldDB" id="A0A0A9ZHP2"/>
<reference evidence="1" key="1">
    <citation type="journal article" date="2014" name="PLoS ONE">
        <title>Transcriptome-Based Identification of ABC Transporters in the Western Tarnished Plant Bug Lygus hesperus.</title>
        <authorList>
            <person name="Hull J.J."/>
            <person name="Chaney K."/>
            <person name="Geib S.M."/>
            <person name="Fabrick J.A."/>
            <person name="Brent C.S."/>
            <person name="Walsh D."/>
            <person name="Lavine L.C."/>
        </authorList>
    </citation>
    <scope>NUCLEOTIDE SEQUENCE</scope>
</reference>
<protein>
    <submittedName>
        <fullName evidence="1">Alpha-L-iduronidase</fullName>
    </submittedName>
</protein>
<dbReference type="EMBL" id="GBHO01000181">
    <property type="protein sequence ID" value="JAG43423.1"/>
    <property type="molecule type" value="Transcribed_RNA"/>
</dbReference>
<gene>
    <name evidence="1" type="primary">IDUA_1</name>
    <name evidence="1" type="ORF">CM83_3918</name>
</gene>
<reference evidence="1" key="2">
    <citation type="submission" date="2014-07" db="EMBL/GenBank/DDBJ databases">
        <authorList>
            <person name="Hull J."/>
        </authorList>
    </citation>
    <scope>NUCLEOTIDE SEQUENCE</scope>
</reference>
<name>A0A0A9ZHP2_LYGHE</name>
<organism evidence="1">
    <name type="scientific">Lygus hesperus</name>
    <name type="common">Western plant bug</name>
    <dbReference type="NCBI Taxonomy" id="30085"/>
    <lineage>
        <taxon>Eukaryota</taxon>
        <taxon>Metazoa</taxon>
        <taxon>Ecdysozoa</taxon>
        <taxon>Arthropoda</taxon>
        <taxon>Hexapoda</taxon>
        <taxon>Insecta</taxon>
        <taxon>Pterygota</taxon>
        <taxon>Neoptera</taxon>
        <taxon>Paraneoptera</taxon>
        <taxon>Hemiptera</taxon>
        <taxon>Heteroptera</taxon>
        <taxon>Panheteroptera</taxon>
        <taxon>Cimicomorpha</taxon>
        <taxon>Miridae</taxon>
        <taxon>Mirini</taxon>
        <taxon>Lygus</taxon>
    </lineage>
</organism>
<evidence type="ECO:0000313" key="1">
    <source>
        <dbReference type="EMBL" id="JAG43423.1"/>
    </source>
</evidence>
<accession>A0A0A9ZHP2</accession>
<proteinExistence type="predicted"/>
<sequence>MKKNNKLVGKEDEERLGNVRVTNELSYHATRIEALTNIVQLILGPFSVLNVLLSHSGQSNKIYIKSKQNYRAQQMRRGFVIKDMACAIARWAMPKPNCIERDQDAAIDQLLQILLAAMSLP</sequence>